<evidence type="ECO:0000313" key="1">
    <source>
        <dbReference type="EMBL" id="MBB2150524.1"/>
    </source>
</evidence>
<dbReference type="InterPro" id="IPR025345">
    <property type="entry name" value="DUF4249"/>
</dbReference>
<dbReference type="EMBL" id="WNXC01000006">
    <property type="protein sequence ID" value="MBB2150524.1"/>
    <property type="molecule type" value="Genomic_DNA"/>
</dbReference>
<gene>
    <name evidence="1" type="ORF">GM920_16625</name>
</gene>
<sequence>MEIKNIMRLMYLSLILFCCYSCTKSKDVEAGYYDRPVVQAFLIPGVPIQVKVYDQKFMEDTITHGYPVTGLLLKISNGTQQVLLSETSPGVYEYADAGFVKDLQHYALSFEYLGKTITAATTVPGKPTGFRATSTSQVLPEFSFGATPADFVPVVYNWNNVTNEHFMMVFKNTDLYKTPADSRFTRTYRDMESILGTVSTYQTQQMTFNFLGNYQVLLFHINEEYSKAITSTSSNSLNLTPQYTNVQNGLGIFTAMRADTLNVVVTH</sequence>
<reference evidence="1 2" key="1">
    <citation type="submission" date="2019-11" db="EMBL/GenBank/DDBJ databases">
        <title>Description of Pedobacter sp. LMG 31462T.</title>
        <authorList>
            <person name="Carlier A."/>
            <person name="Qi S."/>
            <person name="Vandamme P."/>
        </authorList>
    </citation>
    <scope>NUCLEOTIDE SEQUENCE [LARGE SCALE GENOMIC DNA]</scope>
    <source>
        <strain evidence="1 2">LMG 31462</strain>
    </source>
</reference>
<organism evidence="1 2">
    <name type="scientific">Pedobacter gandavensis</name>
    <dbReference type="NCBI Taxonomy" id="2679963"/>
    <lineage>
        <taxon>Bacteria</taxon>
        <taxon>Pseudomonadati</taxon>
        <taxon>Bacteroidota</taxon>
        <taxon>Sphingobacteriia</taxon>
        <taxon>Sphingobacteriales</taxon>
        <taxon>Sphingobacteriaceae</taxon>
        <taxon>Pedobacter</taxon>
    </lineage>
</organism>
<name>A0ABR6F0G1_9SPHI</name>
<keyword evidence="2" id="KW-1185">Reference proteome</keyword>
<comment type="caution">
    <text evidence="1">The sequence shown here is derived from an EMBL/GenBank/DDBJ whole genome shotgun (WGS) entry which is preliminary data.</text>
</comment>
<accession>A0ABR6F0G1</accession>
<dbReference type="Pfam" id="PF14054">
    <property type="entry name" value="DUF4249"/>
    <property type="match status" value="1"/>
</dbReference>
<protein>
    <submittedName>
        <fullName evidence="1">DUF4249 family protein</fullName>
    </submittedName>
</protein>
<proteinExistence type="predicted"/>
<dbReference type="Proteomes" id="UP000636110">
    <property type="component" value="Unassembled WGS sequence"/>
</dbReference>
<evidence type="ECO:0000313" key="2">
    <source>
        <dbReference type="Proteomes" id="UP000636110"/>
    </source>
</evidence>